<keyword evidence="3" id="KW-1185">Reference proteome</keyword>
<reference evidence="3" key="1">
    <citation type="journal article" date="2005" name="Nature">
        <title>The map-based sequence of the rice genome.</title>
        <authorList>
            <consortium name="International rice genome sequencing project (IRGSP)"/>
            <person name="Matsumoto T."/>
            <person name="Wu J."/>
            <person name="Kanamori H."/>
            <person name="Katayose Y."/>
            <person name="Fujisawa M."/>
            <person name="Namiki N."/>
            <person name="Mizuno H."/>
            <person name="Yamamoto K."/>
            <person name="Antonio B.A."/>
            <person name="Baba T."/>
            <person name="Sakata K."/>
            <person name="Nagamura Y."/>
            <person name="Aoki H."/>
            <person name="Arikawa K."/>
            <person name="Arita K."/>
            <person name="Bito T."/>
            <person name="Chiden Y."/>
            <person name="Fujitsuka N."/>
            <person name="Fukunaka R."/>
            <person name="Hamada M."/>
            <person name="Harada C."/>
            <person name="Hayashi A."/>
            <person name="Hijishita S."/>
            <person name="Honda M."/>
            <person name="Hosokawa S."/>
            <person name="Ichikawa Y."/>
            <person name="Idonuma A."/>
            <person name="Iijima M."/>
            <person name="Ikeda M."/>
            <person name="Ikeno M."/>
            <person name="Ito K."/>
            <person name="Ito S."/>
            <person name="Ito T."/>
            <person name="Ito Y."/>
            <person name="Ito Y."/>
            <person name="Iwabuchi A."/>
            <person name="Kamiya K."/>
            <person name="Karasawa W."/>
            <person name="Kurita K."/>
            <person name="Katagiri S."/>
            <person name="Kikuta A."/>
            <person name="Kobayashi H."/>
            <person name="Kobayashi N."/>
            <person name="Machita K."/>
            <person name="Maehara T."/>
            <person name="Masukawa M."/>
            <person name="Mizubayashi T."/>
            <person name="Mukai Y."/>
            <person name="Nagasaki H."/>
            <person name="Nagata Y."/>
            <person name="Naito S."/>
            <person name="Nakashima M."/>
            <person name="Nakama Y."/>
            <person name="Nakamichi Y."/>
            <person name="Nakamura M."/>
            <person name="Meguro A."/>
            <person name="Negishi M."/>
            <person name="Ohta I."/>
            <person name="Ohta T."/>
            <person name="Okamoto M."/>
            <person name="Ono N."/>
            <person name="Saji S."/>
            <person name="Sakaguchi M."/>
            <person name="Sakai K."/>
            <person name="Shibata M."/>
            <person name="Shimokawa T."/>
            <person name="Song J."/>
            <person name="Takazaki Y."/>
            <person name="Terasawa K."/>
            <person name="Tsugane M."/>
            <person name="Tsuji K."/>
            <person name="Ueda S."/>
            <person name="Waki K."/>
            <person name="Yamagata H."/>
            <person name="Yamamoto M."/>
            <person name="Yamamoto S."/>
            <person name="Yamane H."/>
            <person name="Yoshiki S."/>
            <person name="Yoshihara R."/>
            <person name="Yukawa K."/>
            <person name="Zhong H."/>
            <person name="Yano M."/>
            <person name="Yuan Q."/>
            <person name="Ouyang S."/>
            <person name="Liu J."/>
            <person name="Jones K.M."/>
            <person name="Gansberger K."/>
            <person name="Moffat K."/>
            <person name="Hill J."/>
            <person name="Bera J."/>
            <person name="Fadrosh D."/>
            <person name="Jin S."/>
            <person name="Johri S."/>
            <person name="Kim M."/>
            <person name="Overton L."/>
            <person name="Reardon M."/>
            <person name="Tsitrin T."/>
            <person name="Vuong H."/>
            <person name="Weaver B."/>
            <person name="Ciecko A."/>
            <person name="Tallon L."/>
            <person name="Jackson J."/>
            <person name="Pai G."/>
            <person name="Aken S.V."/>
            <person name="Utterback T."/>
            <person name="Reidmuller S."/>
            <person name="Feldblyum T."/>
            <person name="Hsiao J."/>
            <person name="Zismann V."/>
            <person name="Iobst S."/>
            <person name="de Vazeille A.R."/>
            <person name="Buell C.R."/>
            <person name="Ying K."/>
            <person name="Li Y."/>
            <person name="Lu T."/>
            <person name="Huang Y."/>
            <person name="Zhao Q."/>
            <person name="Feng Q."/>
            <person name="Zhang L."/>
            <person name="Zhu J."/>
            <person name="Weng Q."/>
            <person name="Mu J."/>
            <person name="Lu Y."/>
            <person name="Fan D."/>
            <person name="Liu Y."/>
            <person name="Guan J."/>
            <person name="Zhang Y."/>
            <person name="Yu S."/>
            <person name="Liu X."/>
            <person name="Zhang Y."/>
            <person name="Hong G."/>
            <person name="Han B."/>
            <person name="Choisne N."/>
            <person name="Demange N."/>
            <person name="Orjeda G."/>
            <person name="Samain S."/>
            <person name="Cattolico L."/>
            <person name="Pelletier E."/>
            <person name="Couloux A."/>
            <person name="Segurens B."/>
            <person name="Wincker P."/>
            <person name="D'Hont A."/>
            <person name="Scarpelli C."/>
            <person name="Weissenbach J."/>
            <person name="Salanoubat M."/>
            <person name="Quetier F."/>
            <person name="Yu Y."/>
            <person name="Kim H.R."/>
            <person name="Rambo T."/>
            <person name="Currie J."/>
            <person name="Collura K."/>
            <person name="Luo M."/>
            <person name="Yang T."/>
            <person name="Ammiraju J.S.S."/>
            <person name="Engler F."/>
            <person name="Soderlund C."/>
            <person name="Wing R.A."/>
            <person name="Palmer L.E."/>
            <person name="de la Bastide M."/>
            <person name="Spiegel L."/>
            <person name="Nascimento L."/>
            <person name="Zutavern T."/>
            <person name="O'Shaughnessy A."/>
            <person name="Dike S."/>
            <person name="Dedhia N."/>
            <person name="Preston R."/>
            <person name="Balija V."/>
            <person name="McCombie W.R."/>
            <person name="Chow T."/>
            <person name="Chen H."/>
            <person name="Chung M."/>
            <person name="Chen C."/>
            <person name="Shaw J."/>
            <person name="Wu H."/>
            <person name="Hsiao K."/>
            <person name="Chao Y."/>
            <person name="Chu M."/>
            <person name="Cheng C."/>
            <person name="Hour A."/>
            <person name="Lee P."/>
            <person name="Lin S."/>
            <person name="Lin Y."/>
            <person name="Liou J."/>
            <person name="Liu S."/>
            <person name="Hsing Y."/>
            <person name="Raghuvanshi S."/>
            <person name="Mohanty A."/>
            <person name="Bharti A.K."/>
            <person name="Gaur A."/>
            <person name="Gupta V."/>
            <person name="Kumar D."/>
            <person name="Ravi V."/>
            <person name="Vij S."/>
            <person name="Kapur A."/>
            <person name="Khurana P."/>
            <person name="Khurana P."/>
            <person name="Khurana J.P."/>
            <person name="Tyagi A.K."/>
            <person name="Gaikwad K."/>
            <person name="Singh A."/>
            <person name="Dalal V."/>
            <person name="Srivastava S."/>
            <person name="Dixit A."/>
            <person name="Pal A.K."/>
            <person name="Ghazi I.A."/>
            <person name="Yadav M."/>
            <person name="Pandit A."/>
            <person name="Bhargava A."/>
            <person name="Sureshbabu K."/>
            <person name="Batra K."/>
            <person name="Sharma T.R."/>
            <person name="Mohapatra T."/>
            <person name="Singh N.K."/>
            <person name="Messing J."/>
            <person name="Nelson A.B."/>
            <person name="Fuks G."/>
            <person name="Kavchok S."/>
            <person name="Keizer G."/>
            <person name="Linton E."/>
            <person name="Llaca V."/>
            <person name="Song R."/>
            <person name="Tanyolac B."/>
            <person name="Young S."/>
            <person name="Ho-Il K."/>
            <person name="Hahn J.H."/>
            <person name="Sangsakoo G."/>
            <person name="Vanavichit A."/>
            <person name="de Mattos Luiz.A.T."/>
            <person name="Zimmer P.D."/>
            <person name="Malone G."/>
            <person name="Dellagostin O."/>
            <person name="de Oliveira A.C."/>
            <person name="Bevan M."/>
            <person name="Bancroft I."/>
            <person name="Minx P."/>
            <person name="Cordum H."/>
            <person name="Wilson R."/>
            <person name="Cheng Z."/>
            <person name="Jin W."/>
            <person name="Jiang J."/>
            <person name="Leong S.A."/>
            <person name="Iwama H."/>
            <person name="Gojobori T."/>
            <person name="Itoh T."/>
            <person name="Niimura Y."/>
            <person name="Fujii Y."/>
            <person name="Habara T."/>
            <person name="Sakai H."/>
            <person name="Sato Y."/>
            <person name="Wilson G."/>
            <person name="Kumar K."/>
            <person name="McCouch S."/>
            <person name="Juretic N."/>
            <person name="Hoen D."/>
            <person name="Wright S."/>
            <person name="Bruskiewich R."/>
            <person name="Bureau T."/>
            <person name="Miyao A."/>
            <person name="Hirochika H."/>
            <person name="Nishikawa T."/>
            <person name="Kadowaki K."/>
            <person name="Sugiura M."/>
            <person name="Burr B."/>
            <person name="Sasaki T."/>
        </authorList>
    </citation>
    <scope>NUCLEOTIDE SEQUENCE [LARGE SCALE GENOMIC DNA]</scope>
    <source>
        <strain evidence="3">cv. Nipponbare</strain>
    </source>
</reference>
<organism evidence="2 3">
    <name type="scientific">Oryza sativa subsp. japonica</name>
    <name type="common">Rice</name>
    <dbReference type="NCBI Taxonomy" id="39947"/>
    <lineage>
        <taxon>Eukaryota</taxon>
        <taxon>Viridiplantae</taxon>
        <taxon>Streptophyta</taxon>
        <taxon>Embryophyta</taxon>
        <taxon>Tracheophyta</taxon>
        <taxon>Spermatophyta</taxon>
        <taxon>Magnoliopsida</taxon>
        <taxon>Liliopsida</taxon>
        <taxon>Poales</taxon>
        <taxon>Poaceae</taxon>
        <taxon>BOP clade</taxon>
        <taxon>Oryzoideae</taxon>
        <taxon>Oryzeae</taxon>
        <taxon>Oryzinae</taxon>
        <taxon>Oryza</taxon>
        <taxon>Oryza sativa</taxon>
    </lineage>
</organism>
<evidence type="ECO:0007829" key="5">
    <source>
        <dbReference type="ProteomicsDB" id="A0A0P0WHU8"/>
    </source>
</evidence>
<dbReference type="ExpressionAtlas" id="A0A0P0WHU8">
    <property type="expression patterns" value="baseline and differential"/>
</dbReference>
<accession>A0A0P0WHU8</accession>
<evidence type="ECO:0000313" key="2">
    <source>
        <dbReference type="EMBL" id="BAS92221.1"/>
    </source>
</evidence>
<proteinExistence type="evidence at protein level"/>
<keyword evidence="4 5" id="KW-1267">Proteomics identification</keyword>
<dbReference type="Gramene" id="Os05t0143500-03">
    <property type="protein sequence ID" value="Os05t0143500-03"/>
    <property type="gene ID" value="Os05g0143500"/>
</dbReference>
<feature type="compositionally biased region" description="Polar residues" evidence="1">
    <location>
        <begin position="140"/>
        <end position="159"/>
    </location>
</feature>
<evidence type="ECO:0000313" key="3">
    <source>
        <dbReference type="Proteomes" id="UP000059680"/>
    </source>
</evidence>
<feature type="non-terminal residue" evidence="2">
    <location>
        <position position="1"/>
    </location>
</feature>
<evidence type="ECO:0000256" key="1">
    <source>
        <dbReference type="SAM" id="MobiDB-lite"/>
    </source>
</evidence>
<feature type="region of interest" description="Disordered" evidence="1">
    <location>
        <begin position="134"/>
        <end position="194"/>
    </location>
</feature>
<dbReference type="Proteomes" id="UP000059680">
    <property type="component" value="Chromosome 5"/>
</dbReference>
<reference evidence="2 3" key="2">
    <citation type="journal article" date="2013" name="Plant Cell Physiol.">
        <title>Rice Annotation Project Database (RAP-DB): an integrative and interactive database for rice genomics.</title>
        <authorList>
            <person name="Sakai H."/>
            <person name="Lee S.S."/>
            <person name="Tanaka T."/>
            <person name="Numa H."/>
            <person name="Kim J."/>
            <person name="Kawahara Y."/>
            <person name="Wakimoto H."/>
            <person name="Yang C.C."/>
            <person name="Iwamoto M."/>
            <person name="Abe T."/>
            <person name="Yamada Y."/>
            <person name="Muto A."/>
            <person name="Inokuchi H."/>
            <person name="Ikemura T."/>
            <person name="Matsumoto T."/>
            <person name="Sasaki T."/>
            <person name="Itoh T."/>
        </authorList>
    </citation>
    <scope>NUCLEOTIDE SEQUENCE [LARGE SCALE GENOMIC DNA]</scope>
    <source>
        <strain evidence="3">cv. Nipponbare</strain>
    </source>
</reference>
<name>A0A0P0WHU8_ORYSJ</name>
<evidence type="ECO:0007829" key="4">
    <source>
        <dbReference type="PeptideAtlas" id="A0A0P0WHU8"/>
    </source>
</evidence>
<dbReference type="EMBL" id="AP014961">
    <property type="protein sequence ID" value="BAS92221.1"/>
    <property type="molecule type" value="Genomic_DNA"/>
</dbReference>
<gene>
    <name evidence="2" type="ordered locus">Os05g0143500</name>
    <name evidence="2" type="ORF">OSNPB_050143500</name>
</gene>
<reference evidence="2 3" key="3">
    <citation type="journal article" date="2013" name="Rice">
        <title>Improvement of the Oryza sativa Nipponbare reference genome using next generation sequence and optical map data.</title>
        <authorList>
            <person name="Kawahara Y."/>
            <person name="de la Bastide M."/>
            <person name="Hamilton J.P."/>
            <person name="Kanamori H."/>
            <person name="McCombie W.R."/>
            <person name="Ouyang S."/>
            <person name="Schwartz D.C."/>
            <person name="Tanaka T."/>
            <person name="Wu J."/>
            <person name="Zhou S."/>
            <person name="Childs K.L."/>
            <person name="Davidson R.M."/>
            <person name="Lin H."/>
            <person name="Quesada-Ocampo L."/>
            <person name="Vaillancourt B."/>
            <person name="Sakai H."/>
            <person name="Lee S.S."/>
            <person name="Kim J."/>
            <person name="Numa H."/>
            <person name="Itoh T."/>
            <person name="Buell C.R."/>
            <person name="Matsumoto T."/>
        </authorList>
    </citation>
    <scope>NUCLEOTIDE SEQUENCE [LARGE SCALE GENOMIC DNA]</scope>
    <source>
        <strain evidence="3">cv. Nipponbare</strain>
    </source>
</reference>
<sequence length="194" mass="21183">PKMLREFLEGTESTGFMYPSAVDHFKKQFAYLEEHYAKGSTAAPPERQHNSLPRPCVVYSDNRPQSTASVTEDLSRCLIRDNNLKSQDSASVGASRIPQGAAARPGKAVGSVLRYGNCSTSAAEQQYEQRRVVRNPAIAPNSSVPLGSSYPRRNQTCKSETGDVERIDSSQTGPPKPYVANKLPATVDGRSGHW</sequence>
<feature type="region of interest" description="Disordered" evidence="1">
    <location>
        <begin position="38"/>
        <end position="64"/>
    </location>
</feature>
<dbReference type="AlphaFoldDB" id="A0A0P0WHU8"/>
<protein>
    <submittedName>
        <fullName evidence="2">Os05g0143500 protein</fullName>
    </submittedName>
</protein>